<evidence type="ECO:0000313" key="3">
    <source>
        <dbReference type="EMBL" id="SBT63116.1"/>
    </source>
</evidence>
<dbReference type="SUPFAM" id="SSF55464">
    <property type="entry name" value="Origin of replication-binding domain, RBD-like"/>
    <property type="match status" value="1"/>
</dbReference>
<sequence length="1441" mass="154559">MTLTLSSGHSAEYLTSAVAVGRESYYLDATTEGEPPGRWYGAGAAAFGLTGEVDHQDMHALYALHLDPRDERWRDQEQWSMAATLGSRPGRYLSVDERLTKLLEREPAAEPERVAELRAEAERGARQPVSFIDATFSVQKSVTVLHTAYARAELDARRAGDVDAEQAWRTQRRAVEEAIWQGNRAALDYLADNAGYSRAGHHGGGAGRWVDAHDWTVASFFQHTSRDHDPQLHIHNAILNRVVCADGKVRTLDSRAIHHWRGAAAAVGERTMEEHLTRTLGVRFATRPDGKAREVVGIRQEVMDLFSTRRKAITKKVQKLVADFEAKWGREPNNLEMTRLSQQATMATRRAKQHDGETLDERLARWDRELRQEVAEGLTGVARDVHRDAPTAAEAQEWSPSAVIAEALAEVQSGQAAWTRSDLARAVNAALPDSLGGLDGAQVARLLDSLVDRALFEVDTVKVSAEVPAEVTDELRRADGRSAYAAPSGSRYATSGHIRAEQALRDAAVVRGHRAVPLADVRGWLAAAAERGVTLGADQAAALEGVLTSGAATEVLVGPAGAGKSYALGNLADAWADLVGGRVTGLATGQAATEVLAEMGSDGVTARNIARWLAAQERLAAGRPLLGDELLRLSADDLVVVDEAAMVSTDVLNRIKSFVDAAGAKWLLTGDPRQLAAVGAGGGMSMLTGEAVTYALVDVRRFAAEWERSASLRLREGDESVIHEYDVRGRVVDGGTAESAGRLAAQAWIGDHLAGLDSRVIVTTNEEAAEVGAYIRAQLVALGHVQEEGVALGLQGTTAGVGDLIECRRTDRTLGLANRARYRVTEIGPDGSILAESLSGRGPVRLPADYVAADVALGYVSTTTAAQGLTVDTAHGVVSSRTRWSALYVALTRGRLRSTAYVTTRAEAPDAPSGQTHATDPRTATQVLRDLAASAEEERTALDQAAEEARRVRSAATLIDQYADGVQLISDARVAQVLDGLTAAGQITDEERVALAADSAMGPLTRLLRSAELAGHDPAELLAQAVGERSLAGARSLGQVLHHRITEVVGSAPTPIVPDLAEATPAGLSGEWTRYMSTLGSLMEDRRRELSTQVAQDLPQWAVEAFGEPPADPIQRAEWEHRAGAVELAREATGHTDPAVALGTAPPPGQTEHRAVWHAAWRALGRPEAGREEAELSDGALRVRVRAMQRERTWAPAYVGDELRATAQAAARHRQDAARLTSEAAVAETPEDAARLRDQAAHRAMLAEALEEQERRLTLAHEARGQWYAETAETRAAAARAEKALVERGVSIAAEDDLTTAEEWLAEEARARVEDDAHRHVTEADLAPETAERSAAAGPLVADSAPVAERQVDVEPQSVAAGQEAAAAVEEPAMPRGVPTMAETAAAVARARHTLDELADRRSAEAARQVDQDQAVRQAREVAWRMADQSAAREQELAAEL</sequence>
<dbReference type="RefSeq" id="WP_091565138.1">
    <property type="nucleotide sequence ID" value="NZ_FLRH01000002.1"/>
</dbReference>
<evidence type="ECO:0000313" key="4">
    <source>
        <dbReference type="Proteomes" id="UP000199558"/>
    </source>
</evidence>
<name>A0A1A9B254_9ACTN</name>
<dbReference type="Gene3D" id="3.40.50.300">
    <property type="entry name" value="P-loop containing nucleotide triphosphate hydrolases"/>
    <property type="match status" value="2"/>
</dbReference>
<dbReference type="EMBL" id="FLRH01000002">
    <property type="protein sequence ID" value="SBT63116.1"/>
    <property type="molecule type" value="Genomic_DNA"/>
</dbReference>
<evidence type="ECO:0000256" key="1">
    <source>
        <dbReference type="SAM" id="Coils"/>
    </source>
</evidence>
<evidence type="ECO:0000259" key="2">
    <source>
        <dbReference type="Pfam" id="PF08751"/>
    </source>
</evidence>
<dbReference type="InterPro" id="IPR027417">
    <property type="entry name" value="P-loop_NTPase"/>
</dbReference>
<dbReference type="Gene3D" id="2.30.30.940">
    <property type="match status" value="1"/>
</dbReference>
<keyword evidence="1" id="KW-0175">Coiled coil</keyword>
<keyword evidence="4" id="KW-1185">Reference proteome</keyword>
<dbReference type="NCBIfam" id="NF041492">
    <property type="entry name" value="MobF"/>
    <property type="match status" value="1"/>
</dbReference>
<gene>
    <name evidence="3" type="ORF">GA0070622_0057</name>
</gene>
<reference evidence="4" key="1">
    <citation type="submission" date="2016-06" db="EMBL/GenBank/DDBJ databases">
        <authorList>
            <person name="Varghese N."/>
            <person name="Submissions Spin"/>
        </authorList>
    </citation>
    <scope>NUCLEOTIDE SEQUENCE [LARGE SCALE GENOMIC DNA]</scope>
    <source>
        <strain evidence="4">DSM 45794</strain>
    </source>
</reference>
<dbReference type="Proteomes" id="UP000199558">
    <property type="component" value="Unassembled WGS sequence"/>
</dbReference>
<proteinExistence type="predicted"/>
<feature type="coiled-coil region" evidence="1">
    <location>
        <begin position="928"/>
        <end position="955"/>
    </location>
</feature>
<feature type="domain" description="TrwC relaxase" evidence="2">
    <location>
        <begin position="8"/>
        <end position="371"/>
    </location>
</feature>
<dbReference type="Pfam" id="PF13604">
    <property type="entry name" value="AAA_30"/>
    <property type="match status" value="1"/>
</dbReference>
<dbReference type="STRING" id="946078.GA0070622_0057"/>
<dbReference type="OrthoDB" id="4524286at2"/>
<dbReference type="Pfam" id="PF08751">
    <property type="entry name" value="TrwC"/>
    <property type="match status" value="1"/>
</dbReference>
<accession>A0A1A9B254</accession>
<dbReference type="SUPFAM" id="SSF52540">
    <property type="entry name" value="P-loop containing nucleoside triphosphate hydrolases"/>
    <property type="match status" value="2"/>
</dbReference>
<dbReference type="InterPro" id="IPR014862">
    <property type="entry name" value="TrwC"/>
</dbReference>
<protein>
    <submittedName>
        <fullName evidence="3">Conjugative relaxase domain-containing protein, TrwC/TraI family</fullName>
    </submittedName>
</protein>
<organism evidence="3 4">
    <name type="scientific">Micromonospora sediminicola</name>
    <dbReference type="NCBI Taxonomy" id="946078"/>
    <lineage>
        <taxon>Bacteria</taxon>
        <taxon>Bacillati</taxon>
        <taxon>Actinomycetota</taxon>
        <taxon>Actinomycetes</taxon>
        <taxon>Micromonosporales</taxon>
        <taxon>Micromonosporaceae</taxon>
        <taxon>Micromonospora</taxon>
    </lineage>
</organism>